<reference evidence="1" key="1">
    <citation type="journal article" date="2021" name="PeerJ">
        <title>Extensive microbial diversity within the chicken gut microbiome revealed by metagenomics and culture.</title>
        <authorList>
            <person name="Gilroy R."/>
            <person name="Ravi A."/>
            <person name="Getino M."/>
            <person name="Pursley I."/>
            <person name="Horton D.L."/>
            <person name="Alikhan N.F."/>
            <person name="Baker D."/>
            <person name="Gharbi K."/>
            <person name="Hall N."/>
            <person name="Watson M."/>
            <person name="Adriaenssens E.M."/>
            <person name="Foster-Nyarko E."/>
            <person name="Jarju S."/>
            <person name="Secka A."/>
            <person name="Antonio M."/>
            <person name="Oren A."/>
            <person name="Chaudhuri R.R."/>
            <person name="La Ragione R."/>
            <person name="Hildebrand F."/>
            <person name="Pallen M.J."/>
        </authorList>
    </citation>
    <scope>NUCLEOTIDE SEQUENCE</scope>
    <source>
        <strain evidence="1">F6-6636</strain>
    </source>
</reference>
<evidence type="ECO:0008006" key="3">
    <source>
        <dbReference type="Google" id="ProtNLM"/>
    </source>
</evidence>
<evidence type="ECO:0000313" key="1">
    <source>
        <dbReference type="EMBL" id="MBU3851249.1"/>
    </source>
</evidence>
<dbReference type="EMBL" id="JAHLFS010000012">
    <property type="protein sequence ID" value="MBU3851249.1"/>
    <property type="molecule type" value="Genomic_DNA"/>
</dbReference>
<dbReference type="Proteomes" id="UP000777303">
    <property type="component" value="Unassembled WGS sequence"/>
</dbReference>
<gene>
    <name evidence="1" type="ORF">H9901_00845</name>
</gene>
<sequence length="134" mass="15858">MIEVLNSYQQTLQIAKMLNPAIISSPKLNGMPRAVTYQNTQEQRMAVYLAKKEELTAIQRVVGTYLDHEEQMIVYYLYLCNEKVRKTKKELISDMYLSRRTFYRIYDKALMKFADNYHFNGIELRVFNLESGLI</sequence>
<dbReference type="AlphaFoldDB" id="A0A948WZ69"/>
<evidence type="ECO:0000313" key="2">
    <source>
        <dbReference type="Proteomes" id="UP000777303"/>
    </source>
</evidence>
<proteinExistence type="predicted"/>
<name>A0A948WZ69_9LACO</name>
<protein>
    <recommendedName>
        <fullName evidence="3">Phage transcriptional regulator, ArpU family</fullName>
    </recommendedName>
</protein>
<comment type="caution">
    <text evidence="1">The sequence shown here is derived from an EMBL/GenBank/DDBJ whole genome shotgun (WGS) entry which is preliminary data.</text>
</comment>
<organism evidence="1 2">
    <name type="scientific">Candidatus Paralactobacillus gallistercoris</name>
    <dbReference type="NCBI Taxonomy" id="2838724"/>
    <lineage>
        <taxon>Bacteria</taxon>
        <taxon>Bacillati</taxon>
        <taxon>Bacillota</taxon>
        <taxon>Bacilli</taxon>
        <taxon>Lactobacillales</taxon>
        <taxon>Lactobacillaceae</taxon>
        <taxon>Lactobacillus</taxon>
    </lineage>
</organism>
<reference evidence="1" key="2">
    <citation type="submission" date="2021-04" db="EMBL/GenBank/DDBJ databases">
        <authorList>
            <person name="Gilroy R."/>
        </authorList>
    </citation>
    <scope>NUCLEOTIDE SEQUENCE</scope>
    <source>
        <strain evidence="1">F6-6636</strain>
    </source>
</reference>
<accession>A0A948WZ69</accession>